<name>A0A835DR74_TETSI</name>
<keyword evidence="6" id="KW-1185">Reference proteome</keyword>
<dbReference type="Gene3D" id="3.40.50.300">
    <property type="entry name" value="P-loop containing nucleotide triphosphate hydrolases"/>
    <property type="match status" value="1"/>
</dbReference>
<dbReference type="GO" id="GO:0043531">
    <property type="term" value="F:ADP binding"/>
    <property type="evidence" value="ECO:0007669"/>
    <property type="project" value="InterPro"/>
</dbReference>
<dbReference type="InterPro" id="IPR027417">
    <property type="entry name" value="P-loop_NTPase"/>
</dbReference>
<evidence type="ECO:0000259" key="4">
    <source>
        <dbReference type="PROSITE" id="PS51153"/>
    </source>
</evidence>
<dbReference type="Proteomes" id="UP000655225">
    <property type="component" value="Unassembled WGS sequence"/>
</dbReference>
<dbReference type="InterPro" id="IPR002182">
    <property type="entry name" value="NB-ARC"/>
</dbReference>
<evidence type="ECO:0000256" key="3">
    <source>
        <dbReference type="ARBA" id="ARBA00022821"/>
    </source>
</evidence>
<dbReference type="Gene3D" id="3.80.10.10">
    <property type="entry name" value="Ribonuclease Inhibitor"/>
    <property type="match status" value="1"/>
</dbReference>
<dbReference type="PANTHER" id="PTHR36766:SF3">
    <property type="entry name" value="RPW8 DOMAIN-CONTAINING PROTEIN"/>
    <property type="match status" value="1"/>
</dbReference>
<keyword evidence="2" id="KW-0677">Repeat</keyword>
<dbReference type="OMA" id="NWWLEEK"/>
<dbReference type="InterPro" id="IPR032675">
    <property type="entry name" value="LRR_dom_sf"/>
</dbReference>
<dbReference type="SUPFAM" id="SSF52047">
    <property type="entry name" value="RNI-like"/>
    <property type="match status" value="1"/>
</dbReference>
<evidence type="ECO:0000256" key="2">
    <source>
        <dbReference type="ARBA" id="ARBA00022737"/>
    </source>
</evidence>
<dbReference type="InterPro" id="IPR036388">
    <property type="entry name" value="WH-like_DNA-bd_sf"/>
</dbReference>
<proteinExistence type="inferred from homology"/>
<gene>
    <name evidence="5" type="ORF">HHK36_002519</name>
</gene>
<keyword evidence="3" id="KW-0611">Plant defense</keyword>
<dbReference type="Pfam" id="PF05659">
    <property type="entry name" value="RPW8"/>
    <property type="match status" value="1"/>
</dbReference>
<evidence type="ECO:0000256" key="1">
    <source>
        <dbReference type="ARBA" id="ARBA00008894"/>
    </source>
</evidence>
<dbReference type="SUPFAM" id="SSF52540">
    <property type="entry name" value="P-loop containing nucleoside triphosphate hydrolases"/>
    <property type="match status" value="1"/>
</dbReference>
<dbReference type="OrthoDB" id="2016095at2759"/>
<dbReference type="EMBL" id="JABCRI010000002">
    <property type="protein sequence ID" value="KAF8409999.1"/>
    <property type="molecule type" value="Genomic_DNA"/>
</dbReference>
<protein>
    <recommendedName>
        <fullName evidence="4">RPW8 domain-containing protein</fullName>
    </recommendedName>
</protein>
<dbReference type="Gene3D" id="1.10.8.430">
    <property type="entry name" value="Helical domain of apoptotic protease-activating factors"/>
    <property type="match status" value="1"/>
</dbReference>
<reference evidence="5 6" key="1">
    <citation type="submission" date="2020-04" db="EMBL/GenBank/DDBJ databases">
        <title>Plant Genome Project.</title>
        <authorList>
            <person name="Zhang R.-G."/>
        </authorList>
    </citation>
    <scope>NUCLEOTIDE SEQUENCE [LARGE SCALE GENOMIC DNA]</scope>
    <source>
        <strain evidence="5">YNK0</strain>
        <tissue evidence="5">Leaf</tissue>
    </source>
</reference>
<comment type="caution">
    <text evidence="5">The sequence shown here is derived from an EMBL/GenBank/DDBJ whole genome shotgun (WGS) entry which is preliminary data.</text>
</comment>
<dbReference type="Gene3D" id="1.10.10.10">
    <property type="entry name" value="Winged helix-like DNA-binding domain superfamily/Winged helix DNA-binding domain"/>
    <property type="match status" value="1"/>
</dbReference>
<dbReference type="PRINTS" id="PR00364">
    <property type="entry name" value="DISEASERSIST"/>
</dbReference>
<evidence type="ECO:0000313" key="5">
    <source>
        <dbReference type="EMBL" id="KAF8409999.1"/>
    </source>
</evidence>
<dbReference type="GO" id="GO:0006952">
    <property type="term" value="P:defense response"/>
    <property type="evidence" value="ECO:0007669"/>
    <property type="project" value="UniProtKB-KW"/>
</dbReference>
<dbReference type="InterPro" id="IPR008808">
    <property type="entry name" value="Powdery_mildew-R_dom"/>
</dbReference>
<accession>A0A835DR74</accession>
<comment type="similarity">
    <text evidence="1">Belongs to the disease resistance NB-LRR family.</text>
</comment>
<dbReference type="Pfam" id="PF00931">
    <property type="entry name" value="NB-ARC"/>
    <property type="match status" value="1"/>
</dbReference>
<dbReference type="InterPro" id="IPR042197">
    <property type="entry name" value="Apaf_helical"/>
</dbReference>
<sequence length="823" mass="94383">MALQFAGGIVLGAVAGELLKAILDVKDKAIHCKIYLERLESTLKRVIPLIEQINRLDQELLDRGRTDTDVLIGQLKEGKELVRKCSKLPFWNYYQKYRYSKRFLKLDASLLRFFQMDMQVEMWRDGKQLLVDLKEANRRLDGMNRGEITFQIGIQGWCSVPQIPTLTVGLDVPLKELKMLLFKDSISVLGLCAPAGCGKTTLAAKLCCDEQVKGIFKENIFFLTVSSLPNVKVILQRLYIQMACGRQVPEFQNDEDAVKQLGYLLRQREPEPILFVLDDVWSEYVLQKFVFRTKGFKVLVTSRTAFQILDSTYSLKMLSDPDAMTLFSHSAFPQDGNYNRPDNDLVRKVVRGCKGFPLALMVIGHSLRQQPARKWRNTERKLSEGGTIFDSHKDLLDSLATSLDFLDETVRECFMDLGSFPEDQRIPASALIDIWVELHGLDEDDAYVNLLELSTRNLVNLIESTRKDEGEIDGSFNELFIVQHDMLRDLAIYQSRQKQNIKEHKRLIMDRRGNNLPRSWREQDNQPFSARLMSIHTGEMFSSSWCEMQLPKVEVLILNVLARNYTLPQFMEKMSKLKVLIITNHGPCHAKLSDFPRLDSLSHIKIIRLEKVLAPSLREATEPLKNLQKLSLVMCEVSHALSNCIIKNPNMLSKLIEIDIDYCNDLTELPPGICDIVHLQKLSITNCHNLSAVPERIGRMTDLEVLRLHACTGLLELPDSIGRLHKLRFLDVSDCSNLKKMPEGMGELCGLRKLDMRQCSRVMDLPWSIMDLRHLKDVICDEETASLWDTLRIYLPELNVRVPGENINLNWLGINLNRLNFHS</sequence>
<feature type="domain" description="RPW8" evidence="4">
    <location>
        <begin position="1"/>
        <end position="152"/>
    </location>
</feature>
<dbReference type="PANTHER" id="PTHR36766">
    <property type="entry name" value="PLANT BROAD-SPECTRUM MILDEW RESISTANCE PROTEIN RPW8"/>
    <property type="match status" value="1"/>
</dbReference>
<evidence type="ECO:0000313" key="6">
    <source>
        <dbReference type="Proteomes" id="UP000655225"/>
    </source>
</evidence>
<dbReference type="PROSITE" id="PS51153">
    <property type="entry name" value="RPW8"/>
    <property type="match status" value="1"/>
</dbReference>
<organism evidence="5 6">
    <name type="scientific">Tetracentron sinense</name>
    <name type="common">Spur-leaf</name>
    <dbReference type="NCBI Taxonomy" id="13715"/>
    <lineage>
        <taxon>Eukaryota</taxon>
        <taxon>Viridiplantae</taxon>
        <taxon>Streptophyta</taxon>
        <taxon>Embryophyta</taxon>
        <taxon>Tracheophyta</taxon>
        <taxon>Spermatophyta</taxon>
        <taxon>Magnoliopsida</taxon>
        <taxon>Trochodendrales</taxon>
        <taxon>Trochodendraceae</taxon>
        <taxon>Tetracentron</taxon>
    </lineage>
</organism>
<dbReference type="AlphaFoldDB" id="A0A835DR74"/>